<reference evidence="1" key="1">
    <citation type="journal article" date="2020" name="Cell">
        <title>Large-Scale Comparative Analyses of Tick Genomes Elucidate Their Genetic Diversity and Vector Capacities.</title>
        <authorList>
            <consortium name="Tick Genome and Microbiome Consortium (TIGMIC)"/>
            <person name="Jia N."/>
            <person name="Wang J."/>
            <person name="Shi W."/>
            <person name="Du L."/>
            <person name="Sun Y."/>
            <person name="Zhan W."/>
            <person name="Jiang J.F."/>
            <person name="Wang Q."/>
            <person name="Zhang B."/>
            <person name="Ji P."/>
            <person name="Bell-Sakyi L."/>
            <person name="Cui X.M."/>
            <person name="Yuan T.T."/>
            <person name="Jiang B.G."/>
            <person name="Yang W.F."/>
            <person name="Lam T.T."/>
            <person name="Chang Q.C."/>
            <person name="Ding S.J."/>
            <person name="Wang X.J."/>
            <person name="Zhu J.G."/>
            <person name="Ruan X.D."/>
            <person name="Zhao L."/>
            <person name="Wei J.T."/>
            <person name="Ye R.Z."/>
            <person name="Que T.C."/>
            <person name="Du C.H."/>
            <person name="Zhou Y.H."/>
            <person name="Cheng J.X."/>
            <person name="Dai P.F."/>
            <person name="Guo W.B."/>
            <person name="Han X.H."/>
            <person name="Huang E.J."/>
            <person name="Li L.F."/>
            <person name="Wei W."/>
            <person name="Gao Y.C."/>
            <person name="Liu J.Z."/>
            <person name="Shao H.Z."/>
            <person name="Wang X."/>
            <person name="Wang C.C."/>
            <person name="Yang T.C."/>
            <person name="Huo Q.B."/>
            <person name="Li W."/>
            <person name="Chen H.Y."/>
            <person name="Chen S.E."/>
            <person name="Zhou L.G."/>
            <person name="Ni X.B."/>
            <person name="Tian J.H."/>
            <person name="Sheng Y."/>
            <person name="Liu T."/>
            <person name="Pan Y.S."/>
            <person name="Xia L.Y."/>
            <person name="Li J."/>
            <person name="Zhao F."/>
            <person name="Cao W.C."/>
        </authorList>
    </citation>
    <scope>NUCLEOTIDE SEQUENCE</scope>
    <source>
        <strain evidence="1">Rmic-2018</strain>
    </source>
</reference>
<comment type="caution">
    <text evidence="1">The sequence shown here is derived from an EMBL/GenBank/DDBJ whole genome shotgun (WGS) entry which is preliminary data.</text>
</comment>
<gene>
    <name evidence="1" type="ORF">HPB51_015533</name>
</gene>
<accession>A0A9J6DNJ9</accession>
<evidence type="ECO:0000313" key="2">
    <source>
        <dbReference type="Proteomes" id="UP000821866"/>
    </source>
</evidence>
<proteinExistence type="predicted"/>
<evidence type="ECO:0000313" key="1">
    <source>
        <dbReference type="EMBL" id="KAH8023735.1"/>
    </source>
</evidence>
<protein>
    <submittedName>
        <fullName evidence="1">Uncharacterized protein</fullName>
    </submittedName>
</protein>
<name>A0A9J6DNJ9_RHIMP</name>
<dbReference type="Proteomes" id="UP000821866">
    <property type="component" value="Chromosome 6"/>
</dbReference>
<keyword evidence="2" id="KW-1185">Reference proteome</keyword>
<dbReference type="EMBL" id="JABSTU010000008">
    <property type="protein sequence ID" value="KAH8023735.1"/>
    <property type="molecule type" value="Genomic_DNA"/>
</dbReference>
<dbReference type="AlphaFoldDB" id="A0A9J6DNJ9"/>
<reference evidence="1" key="2">
    <citation type="submission" date="2021-09" db="EMBL/GenBank/DDBJ databases">
        <authorList>
            <person name="Jia N."/>
            <person name="Wang J."/>
            <person name="Shi W."/>
            <person name="Du L."/>
            <person name="Sun Y."/>
            <person name="Zhan W."/>
            <person name="Jiang J."/>
            <person name="Wang Q."/>
            <person name="Zhang B."/>
            <person name="Ji P."/>
            <person name="Sakyi L.B."/>
            <person name="Cui X."/>
            <person name="Yuan T."/>
            <person name="Jiang B."/>
            <person name="Yang W."/>
            <person name="Lam T.T.-Y."/>
            <person name="Chang Q."/>
            <person name="Ding S."/>
            <person name="Wang X."/>
            <person name="Zhu J."/>
            <person name="Ruan X."/>
            <person name="Zhao L."/>
            <person name="Wei J."/>
            <person name="Que T."/>
            <person name="Du C."/>
            <person name="Cheng J."/>
            <person name="Dai P."/>
            <person name="Han X."/>
            <person name="Huang E."/>
            <person name="Gao Y."/>
            <person name="Liu J."/>
            <person name="Shao H."/>
            <person name="Ye R."/>
            <person name="Li L."/>
            <person name="Wei W."/>
            <person name="Wang X."/>
            <person name="Wang C."/>
            <person name="Huo Q."/>
            <person name="Li W."/>
            <person name="Guo W."/>
            <person name="Chen H."/>
            <person name="Chen S."/>
            <person name="Zhou L."/>
            <person name="Zhou L."/>
            <person name="Ni X."/>
            <person name="Tian J."/>
            <person name="Zhou Y."/>
            <person name="Sheng Y."/>
            <person name="Liu T."/>
            <person name="Pan Y."/>
            <person name="Xia L."/>
            <person name="Li J."/>
            <person name="Zhao F."/>
            <person name="Cao W."/>
        </authorList>
    </citation>
    <scope>NUCLEOTIDE SEQUENCE</scope>
    <source>
        <strain evidence="1">Rmic-2018</strain>
        <tissue evidence="1">Larvae</tissue>
    </source>
</reference>
<organism evidence="1 2">
    <name type="scientific">Rhipicephalus microplus</name>
    <name type="common">Cattle tick</name>
    <name type="synonym">Boophilus microplus</name>
    <dbReference type="NCBI Taxonomy" id="6941"/>
    <lineage>
        <taxon>Eukaryota</taxon>
        <taxon>Metazoa</taxon>
        <taxon>Ecdysozoa</taxon>
        <taxon>Arthropoda</taxon>
        <taxon>Chelicerata</taxon>
        <taxon>Arachnida</taxon>
        <taxon>Acari</taxon>
        <taxon>Parasitiformes</taxon>
        <taxon>Ixodida</taxon>
        <taxon>Ixodoidea</taxon>
        <taxon>Ixodidae</taxon>
        <taxon>Rhipicephalinae</taxon>
        <taxon>Rhipicephalus</taxon>
        <taxon>Boophilus</taxon>
    </lineage>
</organism>
<sequence length="268" mass="28632">MARAHLSPLNSYLPANVTQPWSAAIPGESITTQPTLVSAPVREYQDAVPTCISDAQHHRRDAAGNLELKALAESIKSLANRLKAVENETVTFALWNVPIPSSRNLADKERSHWKSHLHADQNGSLSLTGPTIGSSKENNVVVPASPDTASVHEANKANNPSQHEAQAALGLTSMTADFATDTHVDTRNRDTECRYTPYATVRKDGRVDGYALQGHLSNTGSKPTATPSLSHIRDSGVATALLAPTPLPSPCRVPRHAGAISYSVLAVF</sequence>